<name>A0A507B142_9PEZI</name>
<dbReference type="OrthoDB" id="408373at2759"/>
<dbReference type="GeneID" id="41968380"/>
<dbReference type="EMBL" id="SKBQ01000003">
    <property type="protein sequence ID" value="TPX12756.1"/>
    <property type="molecule type" value="Genomic_DNA"/>
</dbReference>
<dbReference type="InterPro" id="IPR000073">
    <property type="entry name" value="AB_hydrolase_1"/>
</dbReference>
<dbReference type="InterPro" id="IPR052897">
    <property type="entry name" value="Sec-Metab_Biosynth_Hydrolase"/>
</dbReference>
<keyword evidence="3" id="KW-1185">Reference proteome</keyword>
<dbReference type="Gene3D" id="3.40.50.1820">
    <property type="entry name" value="alpha/beta hydrolase"/>
    <property type="match status" value="1"/>
</dbReference>
<evidence type="ECO:0000313" key="3">
    <source>
        <dbReference type="Proteomes" id="UP000319257"/>
    </source>
</evidence>
<dbReference type="InterPro" id="IPR029058">
    <property type="entry name" value="AB_hydrolase_fold"/>
</dbReference>
<dbReference type="RefSeq" id="XP_030994467.1">
    <property type="nucleotide sequence ID" value="XM_031144299.1"/>
</dbReference>
<gene>
    <name evidence="2" type="ORF">E0L32_000933</name>
</gene>
<sequence>MQTQAPPTLVFVPGSWHRPSCYSRIIEPLTRDHNLRCVSVTLPSTNGDPAATFKDDLDAAVRAVRDETERGRDVVLVAHSYGGMVANSAIKGFAAQPAAALRPSPPSPESTARGHVVGLVLIASGHTLTGLAFMDPFLGRPPPAWRANRATGFAELVADPRDFFYHDLPDADAARCVAQLAPQSLRALYEGAEHAYAGWLDVPSMYVGTLEDRGLPVAAQRMSVGMARGMGARVVHRELRTSHSPFLSQPDAVVALIVEALDYFRAQDPGMPLARVDKATVPENKSTIADSSLESDDVPSDDTPLPITSEIVRKTYLSCRSLKQPLEVLEDSITIDLPRLQGRQDIQDRPSKAQVHLFLKGAPATLKICTHQGATAAGPQLGRMLASPDKFATSAEADFCMVHELSNDLPRPFGGRVDYQVLVQAPEPCTERGQRVELIPMMR</sequence>
<reference evidence="2 3" key="1">
    <citation type="submission" date="2019-06" db="EMBL/GenBank/DDBJ databases">
        <title>Draft genome sequence of the filamentous fungus Phialemoniopsis curvata isolated from diesel fuel.</title>
        <authorList>
            <person name="Varaljay V.A."/>
            <person name="Lyon W.J."/>
            <person name="Crouch A.L."/>
            <person name="Drake C.E."/>
            <person name="Hollomon J.M."/>
            <person name="Nadeau L.J."/>
            <person name="Nunn H.S."/>
            <person name="Stevenson B.S."/>
            <person name="Bojanowski C.L."/>
            <person name="Crookes-Goodson W.J."/>
        </authorList>
    </citation>
    <scope>NUCLEOTIDE SEQUENCE [LARGE SCALE GENOMIC DNA]</scope>
    <source>
        <strain evidence="2 3">D216</strain>
    </source>
</reference>
<feature type="domain" description="AB hydrolase-1" evidence="1">
    <location>
        <begin position="9"/>
        <end position="255"/>
    </location>
</feature>
<dbReference type="SUPFAM" id="SSF53474">
    <property type="entry name" value="alpha/beta-Hydrolases"/>
    <property type="match status" value="1"/>
</dbReference>
<dbReference type="Proteomes" id="UP000319257">
    <property type="component" value="Unassembled WGS sequence"/>
</dbReference>
<protein>
    <recommendedName>
        <fullName evidence="1">AB hydrolase-1 domain-containing protein</fullName>
    </recommendedName>
</protein>
<dbReference type="STRING" id="1093900.A0A507B142"/>
<organism evidence="2 3">
    <name type="scientific">Thyridium curvatum</name>
    <dbReference type="NCBI Taxonomy" id="1093900"/>
    <lineage>
        <taxon>Eukaryota</taxon>
        <taxon>Fungi</taxon>
        <taxon>Dikarya</taxon>
        <taxon>Ascomycota</taxon>
        <taxon>Pezizomycotina</taxon>
        <taxon>Sordariomycetes</taxon>
        <taxon>Sordariomycetidae</taxon>
        <taxon>Thyridiales</taxon>
        <taxon>Thyridiaceae</taxon>
        <taxon>Thyridium</taxon>
    </lineage>
</organism>
<dbReference type="Pfam" id="PF12697">
    <property type="entry name" value="Abhydrolase_6"/>
    <property type="match status" value="1"/>
</dbReference>
<comment type="caution">
    <text evidence="2">The sequence shown here is derived from an EMBL/GenBank/DDBJ whole genome shotgun (WGS) entry which is preliminary data.</text>
</comment>
<dbReference type="InParanoid" id="A0A507B142"/>
<dbReference type="PANTHER" id="PTHR37017">
    <property type="entry name" value="AB HYDROLASE-1 DOMAIN-CONTAINING PROTEIN-RELATED"/>
    <property type="match status" value="1"/>
</dbReference>
<dbReference type="AlphaFoldDB" id="A0A507B142"/>
<accession>A0A507B142</accession>
<dbReference type="PANTHER" id="PTHR37017:SF3">
    <property type="entry name" value="AB HYDROLASE-1 DOMAIN-CONTAINING PROTEIN"/>
    <property type="match status" value="1"/>
</dbReference>
<proteinExistence type="predicted"/>
<evidence type="ECO:0000313" key="2">
    <source>
        <dbReference type="EMBL" id="TPX12756.1"/>
    </source>
</evidence>
<evidence type="ECO:0000259" key="1">
    <source>
        <dbReference type="Pfam" id="PF12697"/>
    </source>
</evidence>